<dbReference type="GO" id="GO:0009897">
    <property type="term" value="C:external side of plasma membrane"/>
    <property type="evidence" value="ECO:0000318"/>
    <property type="project" value="GO_Central"/>
</dbReference>
<dbReference type="KEGG" id="dre:101886719"/>
<keyword evidence="6 12" id="KW-0675">Receptor</keyword>
<dbReference type="InterPro" id="IPR013783">
    <property type="entry name" value="Ig-like_fold"/>
</dbReference>
<organism evidence="11 12">
    <name type="scientific">Danio rerio</name>
    <name type="common">Zebrafish</name>
    <name type="synonym">Brachydanio rerio</name>
    <dbReference type="NCBI Taxonomy" id="7955"/>
    <lineage>
        <taxon>Eukaryota</taxon>
        <taxon>Metazoa</taxon>
        <taxon>Chordata</taxon>
        <taxon>Craniata</taxon>
        <taxon>Vertebrata</taxon>
        <taxon>Euteleostomi</taxon>
        <taxon>Actinopterygii</taxon>
        <taxon>Neopterygii</taxon>
        <taxon>Teleostei</taxon>
        <taxon>Ostariophysi</taxon>
        <taxon>Cypriniformes</taxon>
        <taxon>Danionidae</taxon>
        <taxon>Danioninae</taxon>
        <taxon>Danio</taxon>
    </lineage>
</organism>
<comment type="subcellular location">
    <subcellularLocation>
        <location evidence="1">Membrane</location>
        <topology evidence="1">Single-pass type I membrane protein</topology>
    </subcellularLocation>
</comment>
<dbReference type="GO" id="GO:0019979">
    <property type="term" value="F:interleukin-4 binding"/>
    <property type="evidence" value="ECO:0000318"/>
    <property type="project" value="GO_Central"/>
</dbReference>
<evidence type="ECO:0000256" key="8">
    <source>
        <dbReference type="SAM" id="Phobius"/>
    </source>
</evidence>
<dbReference type="CDD" id="cd00063">
    <property type="entry name" value="FN3"/>
    <property type="match status" value="1"/>
</dbReference>
<evidence type="ECO:0000256" key="2">
    <source>
        <dbReference type="ARBA" id="ARBA00022692"/>
    </source>
</evidence>
<dbReference type="OrthoDB" id="8939865at2759"/>
<evidence type="ECO:0000256" key="6">
    <source>
        <dbReference type="ARBA" id="ARBA00023170"/>
    </source>
</evidence>
<keyword evidence="4 8" id="KW-1133">Transmembrane helix</keyword>
<dbReference type="GeneID" id="101886719"/>
<evidence type="ECO:0000256" key="9">
    <source>
        <dbReference type="SAM" id="SignalP"/>
    </source>
</evidence>
<dbReference type="GO" id="GO:0004896">
    <property type="term" value="F:cytokine receptor activity"/>
    <property type="evidence" value="ECO:0000318"/>
    <property type="project" value="GO_Central"/>
</dbReference>
<dbReference type="Proteomes" id="UP000000437">
    <property type="component" value="Chromosome 24"/>
</dbReference>
<feature type="domain" description="Fibronectin type-III" evidence="10">
    <location>
        <begin position="122"/>
        <end position="220"/>
    </location>
</feature>
<dbReference type="PROSITE" id="PS50853">
    <property type="entry name" value="FN3"/>
    <property type="match status" value="1"/>
</dbReference>
<keyword evidence="7" id="KW-0325">Glycoprotein</keyword>
<name>A0A8M3B0B3_DANRE</name>
<dbReference type="GO" id="GO:0019221">
    <property type="term" value="P:cytokine-mediated signaling pathway"/>
    <property type="evidence" value="ECO:0000318"/>
    <property type="project" value="GO_Central"/>
</dbReference>
<evidence type="ECO:0000259" key="10">
    <source>
        <dbReference type="PROSITE" id="PS50853"/>
    </source>
</evidence>
<protein>
    <submittedName>
        <fullName evidence="12">Interleukin-4 receptor subunit alpha</fullName>
    </submittedName>
</protein>
<accession>A0A8M3B0B3</accession>
<keyword evidence="3 9" id="KW-0732">Signal</keyword>
<gene>
    <name evidence="12" type="primary">LOC101886719</name>
</gene>
<sequence length="390" mass="44479">MHRSAFIFTLVCFSDLLVTFITLGNQYSLQCLSNYLSNISCSLNISDEFLVNESSWLHFSADDEQHICPLQRREQALLCELDLSPDVIFSDVDTYRISFHSAHQDVVLDEKFMPCNHIRPVPPSDLSVLWVKNSAVFQWQSGYEAFSWIRSLFISHLHYQLSMSSTHKVYEAESVEQKVYVDESTFEPQTDYTVRVRSRPDQVDYKGVWSPWGPALLWRTGDIHKESPERSFHVAWYFLFLPLLLVLLSCIPYSRWRKDDYVPSPAPYFRDWDLDVQMCSALSGKVCDVMQGEESLKIDRLTGCTATPLQQTALDYEKMGVIDRQDATPPSPSMPHSPVGSEVDSGCWIRDFVPTEGGSITCSEDYCTLSSTYTQTASEPVTEAAAVFNQ</sequence>
<feature type="signal peptide" evidence="9">
    <location>
        <begin position="1"/>
        <end position="24"/>
    </location>
</feature>
<keyword evidence="2 8" id="KW-0812">Transmembrane</keyword>
<dbReference type="PANTHER" id="PTHR23037">
    <property type="entry name" value="CYTOKINE RECEPTOR"/>
    <property type="match status" value="1"/>
</dbReference>
<evidence type="ECO:0000256" key="1">
    <source>
        <dbReference type="ARBA" id="ARBA00004479"/>
    </source>
</evidence>
<feature type="chain" id="PRO_5035479600" evidence="9">
    <location>
        <begin position="25"/>
        <end position="390"/>
    </location>
</feature>
<dbReference type="InterPro" id="IPR003961">
    <property type="entry name" value="FN3_dom"/>
</dbReference>
<dbReference type="GO" id="GO:0016064">
    <property type="term" value="P:immunoglobulin mediated immune response"/>
    <property type="evidence" value="ECO:0000318"/>
    <property type="project" value="GO_Central"/>
</dbReference>
<evidence type="ECO:0000256" key="7">
    <source>
        <dbReference type="ARBA" id="ARBA00023180"/>
    </source>
</evidence>
<evidence type="ECO:0000313" key="12">
    <source>
        <dbReference type="RefSeq" id="XP_009300536.1"/>
    </source>
</evidence>
<proteinExistence type="predicted"/>
<dbReference type="InterPro" id="IPR036116">
    <property type="entry name" value="FN3_sf"/>
</dbReference>
<dbReference type="SUPFAM" id="SSF49265">
    <property type="entry name" value="Fibronectin type III"/>
    <property type="match status" value="1"/>
</dbReference>
<dbReference type="AlphaFoldDB" id="A0A8M3B0B3"/>
<keyword evidence="11" id="KW-1185">Reference proteome</keyword>
<dbReference type="PANTHER" id="PTHR23037:SF42">
    <property type="entry name" value="CYTOKINE RECEPTOR COMMON SUBUNIT GAMMA ISOFORM X1-RELATED"/>
    <property type="match status" value="1"/>
</dbReference>
<evidence type="ECO:0000256" key="5">
    <source>
        <dbReference type="ARBA" id="ARBA00023136"/>
    </source>
</evidence>
<evidence type="ECO:0000256" key="4">
    <source>
        <dbReference type="ARBA" id="ARBA00022989"/>
    </source>
</evidence>
<dbReference type="Gene3D" id="2.60.40.10">
    <property type="entry name" value="Immunoglobulins"/>
    <property type="match status" value="2"/>
</dbReference>
<dbReference type="RefSeq" id="XP_009300536.1">
    <property type="nucleotide sequence ID" value="XM_009302261.4"/>
</dbReference>
<reference evidence="12" key="1">
    <citation type="submission" date="2025-08" db="UniProtKB">
        <authorList>
            <consortium name="RefSeq"/>
        </authorList>
    </citation>
    <scope>IDENTIFICATION</scope>
    <source>
        <strain evidence="12">Tuebingen</strain>
        <tissue evidence="12">Fibroblasts and whole tissue</tissue>
    </source>
</reference>
<evidence type="ECO:0000256" key="3">
    <source>
        <dbReference type="ARBA" id="ARBA00022729"/>
    </source>
</evidence>
<evidence type="ECO:0000313" key="11">
    <source>
        <dbReference type="Proteomes" id="UP000000437"/>
    </source>
</evidence>
<feature type="transmembrane region" description="Helical" evidence="8">
    <location>
        <begin position="234"/>
        <end position="253"/>
    </location>
</feature>
<keyword evidence="5 8" id="KW-0472">Membrane</keyword>